<reference evidence="2" key="1">
    <citation type="journal article" date="2018" name="Sci. Rep.">
        <title>Lignite coal burning seam in the remote Altai Mountains harbors a hydrogen-driven thermophilic microbial community.</title>
        <authorList>
            <person name="Kadnikov V.V."/>
            <person name="Mardanov A.V."/>
            <person name="Ivasenko D.A."/>
            <person name="Antsiferov D.V."/>
            <person name="Beletsky A.V."/>
            <person name="Karnachuk O.V."/>
            <person name="Ravin N.V."/>
        </authorList>
    </citation>
    <scope>NUCLEOTIDE SEQUENCE [LARGE SCALE GENOMIC DNA]</scope>
</reference>
<dbReference type="EMBL" id="PEBX01000101">
    <property type="protein sequence ID" value="PTQ55535.1"/>
    <property type="molecule type" value="Genomic_DNA"/>
</dbReference>
<evidence type="ECO:0000313" key="2">
    <source>
        <dbReference type="Proteomes" id="UP000244338"/>
    </source>
</evidence>
<sequence>MLFVVLLNLPPGNHLREFYPAIVFIQLSTERQKEVIR</sequence>
<proteinExistence type="predicted"/>
<dbReference type="Proteomes" id="UP000244338">
    <property type="component" value="Unassembled WGS sequence"/>
</dbReference>
<name>A0A2R6XYP7_9BACL</name>
<protein>
    <submittedName>
        <fullName evidence="1">Uncharacterized protein</fullName>
    </submittedName>
</protein>
<dbReference type="AlphaFoldDB" id="A0A2R6XYP7"/>
<organism evidence="1 2">
    <name type="scientific">Candidatus Carbonibacillus altaicus</name>
    <dbReference type="NCBI Taxonomy" id="2163959"/>
    <lineage>
        <taxon>Bacteria</taxon>
        <taxon>Bacillati</taxon>
        <taxon>Bacillota</taxon>
        <taxon>Bacilli</taxon>
        <taxon>Bacillales</taxon>
        <taxon>Candidatus Carbonibacillus</taxon>
    </lineage>
</organism>
<comment type="caution">
    <text evidence="1">The sequence shown here is derived from an EMBL/GenBank/DDBJ whole genome shotgun (WGS) entry which is preliminary data.</text>
</comment>
<accession>A0A2R6XYP7</accession>
<gene>
    <name evidence="1" type="ORF">BSOLF_1902</name>
</gene>
<evidence type="ECO:0000313" key="1">
    <source>
        <dbReference type="EMBL" id="PTQ55535.1"/>
    </source>
</evidence>